<gene>
    <name evidence="7" type="ORF">BGZ99_009190</name>
</gene>
<feature type="domain" description="Aminotransferase class I/classII large" evidence="3">
    <location>
        <begin position="896"/>
        <end position="1289"/>
    </location>
</feature>
<dbReference type="SUPFAM" id="SSF53383">
    <property type="entry name" value="PLP-dependent transferases"/>
    <property type="match status" value="1"/>
</dbReference>
<dbReference type="CDD" id="cd00609">
    <property type="entry name" value="AAT_like"/>
    <property type="match status" value="1"/>
</dbReference>
<feature type="region of interest" description="Disordered" evidence="2">
    <location>
        <begin position="367"/>
        <end position="408"/>
    </location>
</feature>
<dbReference type="Pfam" id="PF00155">
    <property type="entry name" value="Aminotran_1_2"/>
    <property type="match status" value="1"/>
</dbReference>
<dbReference type="InterPro" id="IPR013863">
    <property type="entry name" value="VID27_C"/>
</dbReference>
<organism evidence="7 8">
    <name type="scientific">Dissophora globulifera</name>
    <dbReference type="NCBI Taxonomy" id="979702"/>
    <lineage>
        <taxon>Eukaryota</taxon>
        <taxon>Fungi</taxon>
        <taxon>Fungi incertae sedis</taxon>
        <taxon>Mucoromycota</taxon>
        <taxon>Mortierellomycotina</taxon>
        <taxon>Mortierellomycetes</taxon>
        <taxon>Mortierellales</taxon>
        <taxon>Mortierellaceae</taxon>
        <taxon>Dissophora</taxon>
    </lineage>
</organism>
<feature type="compositionally biased region" description="Basic and acidic residues" evidence="2">
    <location>
        <begin position="187"/>
        <end position="199"/>
    </location>
</feature>
<dbReference type="Proteomes" id="UP000738325">
    <property type="component" value="Unassembled WGS sequence"/>
</dbReference>
<reference evidence="7" key="1">
    <citation type="journal article" date="2020" name="Fungal Divers.">
        <title>Resolving the Mortierellaceae phylogeny through synthesis of multi-gene phylogenetics and phylogenomics.</title>
        <authorList>
            <person name="Vandepol N."/>
            <person name="Liber J."/>
            <person name="Desiro A."/>
            <person name="Na H."/>
            <person name="Kennedy M."/>
            <person name="Barry K."/>
            <person name="Grigoriev I.V."/>
            <person name="Miller A.N."/>
            <person name="O'Donnell K."/>
            <person name="Stajich J.E."/>
            <person name="Bonito G."/>
        </authorList>
    </citation>
    <scope>NUCLEOTIDE SEQUENCE</scope>
    <source>
        <strain evidence="7">REB-010B</strain>
    </source>
</reference>
<protein>
    <submittedName>
        <fullName evidence="7">Uncharacterized protein</fullName>
    </submittedName>
</protein>
<evidence type="ECO:0000313" key="8">
    <source>
        <dbReference type="Proteomes" id="UP000738325"/>
    </source>
</evidence>
<feature type="domain" description="Vid27 N-terminal" evidence="6">
    <location>
        <begin position="1"/>
        <end position="166"/>
    </location>
</feature>
<dbReference type="PANTHER" id="PTHR31913">
    <property type="entry name" value="VACUOLAR IMPORT AND DEGRADATION PROTEIN 27"/>
    <property type="match status" value="1"/>
</dbReference>
<dbReference type="Gene3D" id="3.90.1150.10">
    <property type="entry name" value="Aspartate Aminotransferase, domain 1"/>
    <property type="match status" value="1"/>
</dbReference>
<evidence type="ECO:0000259" key="4">
    <source>
        <dbReference type="Pfam" id="PF08553"/>
    </source>
</evidence>
<feature type="region of interest" description="Disordered" evidence="2">
    <location>
        <begin position="174"/>
        <end position="213"/>
    </location>
</feature>
<keyword evidence="8" id="KW-1185">Reference proteome</keyword>
<dbReference type="InterPro" id="IPR015424">
    <property type="entry name" value="PyrdxlP-dep_Trfase"/>
</dbReference>
<comment type="caution">
    <text evidence="7">The sequence shown here is derived from an EMBL/GenBank/DDBJ whole genome shotgun (WGS) entry which is preliminary data.</text>
</comment>
<evidence type="ECO:0000259" key="5">
    <source>
        <dbReference type="Pfam" id="PF17747"/>
    </source>
</evidence>
<feature type="domain" description="Vid27 PH-like" evidence="5">
    <location>
        <begin position="232"/>
        <end position="336"/>
    </location>
</feature>
<sequence>MNVFKSLGKLIWGDDNNPELVQISSGQFYVYKPAGARQHNRECIFIDSMATIRRTSQPFQFTLAINRVFEEGEENLQDEEQDLEDEKVFLIDEAMRFKKGLSTGATAFTWQGLSVEDAGLEYEFVCDDETTVFTANNFEVTVYQCMYERKHQKSHFSAEEEDILKFQILSASPSRSTASASSGSKSRRAEKTLVKKEKTPAVVKQEQEDVEEAQGIEKPALRNIPTTYDGVAEAVGELNLFDPRSNLFMSQADNVRCQLLRTAKFTYWLVVLDKDGKQQLAQPLEPRMNPVFSTTHRSFIWNYFDEQHNVYSWLIRFPTGGALTEFQAVFGECMYEVLSQQSWSKIPTEDQAYMSKTYHEDVDMRAQDEEYEENESEEYSDEQESEDEGDYDESEEEDEEQEQDGFQQDTAMNSQLAVGCKDRSFVVRGNKIGVFKHNDHDGLDFSTTIKNISDSKGREINPHRVVLHEQDRTLVMMDPRDMDTAYKMDLEYGKIVEEWNLPGTSGVLNLIGDSKYSRLTDNKTMVGHSHNAVFRVDPRLSGSKIATTEFKQYAKGNDFTSIVTTDNGSVAMAGSKGEIKLFNVIGKNAKTALPGMGDPIVGIDVTGNGRYVIATCKTYLMLIDVLNQDNKKLGFDASFPAKEKPKCIRLYLTPTDVAKMRQGVSFTPARFNQGVNEEEKTIVTSTGPYVITWNFRRVKNGHLEYQIKQYADNVVADNFKFGQDRSIVVALPHDVTALAKRNMTSPEEALKSICKMLRRRVPSEESTTVASISRRATDSDSASAQDLDCNVAVQMRHKLSNAPRNDDMLLSPTPTRRFGGSTSMYGYESVYILISILFSLIVTYSQSSALLLFSMTIKQNLSARVAENLQGSKALYEGVFRWMSNKYDSVSNVDGIVNLGIAENNLMTEELAAIMKSANTVNPKLFGYGEGPYGSRILREHFANNIFNRYFNPHEPIRPDQMLIANGCSGVINNFTFCVCDQGDGVLMTTPYHGGMNPDIQAKSKAKVIPVELGDMSAFDVAQVDLLQQAFDKATQEGIRVRAFVLCNPHNPLGRNYPLEVIIEFLKFASRNQIHVLFDEVYALSIFDYALEGKAKEEQPDQTPFISALSIPNIEDYCEKELIHVAYGLSKDFGLNGFRCGCFVSPWNEDILKAMKSIALYSWLSAPAEAMLEKLLEDPKTVDTFTKTNQQRLAECYTITVDALREHNIPYLPAQGGHFIWIDLRKFIPASMVSGALSGDREAEFLLSRAMLDEGVYVSMGLAFAEKKVGFFRVIFSTPPAMLKVGLERMIKACQRIAAE</sequence>
<dbReference type="Pfam" id="PF17747">
    <property type="entry name" value="VID27_PH"/>
    <property type="match status" value="1"/>
</dbReference>
<accession>A0A9P6UYT3</accession>
<dbReference type="Gene3D" id="3.40.640.10">
    <property type="entry name" value="Type I PLP-dependent aspartate aminotransferase-like (Major domain)"/>
    <property type="match status" value="1"/>
</dbReference>
<dbReference type="InterPro" id="IPR040979">
    <property type="entry name" value="Vid27_N"/>
</dbReference>
<dbReference type="GO" id="GO:0005737">
    <property type="term" value="C:cytoplasm"/>
    <property type="evidence" value="ECO:0007669"/>
    <property type="project" value="TreeGrafter"/>
</dbReference>
<dbReference type="EMBL" id="JAAAIP010000076">
    <property type="protein sequence ID" value="KAG0326692.1"/>
    <property type="molecule type" value="Genomic_DNA"/>
</dbReference>
<name>A0A9P6UYT3_9FUNG</name>
<evidence type="ECO:0000313" key="7">
    <source>
        <dbReference type="EMBL" id="KAG0326692.1"/>
    </source>
</evidence>
<keyword evidence="1" id="KW-0175">Coiled coil</keyword>
<dbReference type="PRINTS" id="PR00753">
    <property type="entry name" value="ACCSYNTHASE"/>
</dbReference>
<dbReference type="InterPro" id="IPR004839">
    <property type="entry name" value="Aminotransferase_I/II_large"/>
</dbReference>
<dbReference type="InterPro" id="IPR015422">
    <property type="entry name" value="PyrdxlP-dep_Trfase_small"/>
</dbReference>
<dbReference type="GO" id="GO:0030170">
    <property type="term" value="F:pyridoxal phosphate binding"/>
    <property type="evidence" value="ECO:0007669"/>
    <property type="project" value="InterPro"/>
</dbReference>
<evidence type="ECO:0000259" key="3">
    <source>
        <dbReference type="Pfam" id="PF00155"/>
    </source>
</evidence>
<dbReference type="OrthoDB" id="10251113at2759"/>
<dbReference type="Pfam" id="PF08553">
    <property type="entry name" value="VID27"/>
    <property type="match status" value="1"/>
</dbReference>
<feature type="compositionally biased region" description="Low complexity" evidence="2">
    <location>
        <begin position="174"/>
        <end position="184"/>
    </location>
</feature>
<dbReference type="GO" id="GO:0005634">
    <property type="term" value="C:nucleus"/>
    <property type="evidence" value="ECO:0007669"/>
    <property type="project" value="TreeGrafter"/>
</dbReference>
<feature type="coiled-coil region" evidence="1">
    <location>
        <begin position="66"/>
        <end position="93"/>
    </location>
</feature>
<feature type="compositionally biased region" description="Acidic residues" evidence="2">
    <location>
        <begin position="369"/>
        <end position="403"/>
    </location>
</feature>
<dbReference type="InterPro" id="IPR015421">
    <property type="entry name" value="PyrdxlP-dep_Trfase_major"/>
</dbReference>
<evidence type="ECO:0000256" key="1">
    <source>
        <dbReference type="SAM" id="Coils"/>
    </source>
</evidence>
<evidence type="ECO:0000256" key="2">
    <source>
        <dbReference type="SAM" id="MobiDB-lite"/>
    </source>
</evidence>
<dbReference type="InterPro" id="IPR040458">
    <property type="entry name" value="Vid27"/>
</dbReference>
<dbReference type="PANTHER" id="PTHR31913:SF0">
    <property type="entry name" value="VACUOLAR IMPORT AND DEGRADATION PROTEIN 27"/>
    <property type="match status" value="1"/>
</dbReference>
<proteinExistence type="predicted"/>
<feature type="domain" description="Vacuolar import/degradation Vid27 C-terminal" evidence="4">
    <location>
        <begin position="412"/>
        <end position="748"/>
    </location>
</feature>
<dbReference type="SUPFAM" id="SSF69322">
    <property type="entry name" value="Tricorn protease domain 2"/>
    <property type="match status" value="1"/>
</dbReference>
<evidence type="ECO:0000259" key="6">
    <source>
        <dbReference type="Pfam" id="PF17748"/>
    </source>
</evidence>
<dbReference type="InterPro" id="IPR040768">
    <property type="entry name" value="Vid27_PH"/>
</dbReference>
<dbReference type="Pfam" id="PF17748">
    <property type="entry name" value="VID27_N"/>
    <property type="match status" value="1"/>
</dbReference>